<proteinExistence type="inferred from homology"/>
<accession>A0A8H8A1X8</accession>
<dbReference type="EMBL" id="JAEFCI010000600">
    <property type="protein sequence ID" value="KAG5463435.1"/>
    <property type="molecule type" value="Genomic_DNA"/>
</dbReference>
<keyword evidence="2 3" id="KW-0808">Transferase</keyword>
<name>A0A8H8A1X8_9FUNG</name>
<evidence type="ECO:0000313" key="4">
    <source>
        <dbReference type="Proteomes" id="UP000673691"/>
    </source>
</evidence>
<dbReference type="Gene3D" id="3.90.550.10">
    <property type="entry name" value="Spore Coat Polysaccharide Biosynthesis Protein SpsA, Chain A"/>
    <property type="match status" value="1"/>
</dbReference>
<dbReference type="GO" id="GO:0016020">
    <property type="term" value="C:membrane"/>
    <property type="evidence" value="ECO:0007669"/>
    <property type="project" value="InterPro"/>
</dbReference>
<dbReference type="Pfam" id="PF01793">
    <property type="entry name" value="Glyco_transf_15"/>
    <property type="match status" value="1"/>
</dbReference>
<protein>
    <submittedName>
        <fullName evidence="3">Glycosyl transferase</fullName>
    </submittedName>
</protein>
<dbReference type="AlphaFoldDB" id="A0A8H8A1X8"/>
<reference evidence="3 4" key="1">
    <citation type="journal article" name="Sci. Rep.">
        <title>Genome-scale phylogenetic analyses confirm Olpidium as the closest living zoosporic fungus to the non-flagellated, terrestrial fungi.</title>
        <authorList>
            <person name="Chang Y."/>
            <person name="Rochon D."/>
            <person name="Sekimoto S."/>
            <person name="Wang Y."/>
            <person name="Chovatia M."/>
            <person name="Sandor L."/>
            <person name="Salamov A."/>
            <person name="Grigoriev I.V."/>
            <person name="Stajich J.E."/>
            <person name="Spatafora J.W."/>
        </authorList>
    </citation>
    <scope>NUCLEOTIDE SEQUENCE [LARGE SCALE GENOMIC DNA]</scope>
    <source>
        <strain evidence="3">S191</strain>
    </source>
</reference>
<dbReference type="PANTHER" id="PTHR31121">
    <property type="entry name" value="ALPHA-1,2 MANNOSYLTRANSFERASE KTR1"/>
    <property type="match status" value="1"/>
</dbReference>
<dbReference type="Proteomes" id="UP000673691">
    <property type="component" value="Unassembled WGS sequence"/>
</dbReference>
<gene>
    <name evidence="3" type="ORF">BJ554DRAFT_7550</name>
</gene>
<comment type="caution">
    <text evidence="3">The sequence shown here is derived from an EMBL/GenBank/DDBJ whole genome shotgun (WGS) entry which is preliminary data.</text>
</comment>
<organism evidence="3 4">
    <name type="scientific">Olpidium bornovanus</name>
    <dbReference type="NCBI Taxonomy" id="278681"/>
    <lineage>
        <taxon>Eukaryota</taxon>
        <taxon>Fungi</taxon>
        <taxon>Fungi incertae sedis</taxon>
        <taxon>Olpidiomycota</taxon>
        <taxon>Olpidiomycotina</taxon>
        <taxon>Olpidiomycetes</taxon>
        <taxon>Olpidiales</taxon>
        <taxon>Olpidiaceae</taxon>
        <taxon>Olpidium</taxon>
    </lineage>
</organism>
<evidence type="ECO:0000256" key="1">
    <source>
        <dbReference type="ARBA" id="ARBA00007677"/>
    </source>
</evidence>
<evidence type="ECO:0000313" key="3">
    <source>
        <dbReference type="EMBL" id="KAG5463435.1"/>
    </source>
</evidence>
<dbReference type="InterPro" id="IPR029044">
    <property type="entry name" value="Nucleotide-diphossugar_trans"/>
</dbReference>
<dbReference type="SUPFAM" id="SSF53448">
    <property type="entry name" value="Nucleotide-diphospho-sugar transferases"/>
    <property type="match status" value="1"/>
</dbReference>
<evidence type="ECO:0000256" key="2">
    <source>
        <dbReference type="ARBA" id="ARBA00022679"/>
    </source>
</evidence>
<dbReference type="GO" id="GO:0006493">
    <property type="term" value="P:protein O-linked glycosylation"/>
    <property type="evidence" value="ECO:0007669"/>
    <property type="project" value="TreeGrafter"/>
</dbReference>
<dbReference type="GO" id="GO:0000032">
    <property type="term" value="P:cell wall mannoprotein biosynthetic process"/>
    <property type="evidence" value="ECO:0007669"/>
    <property type="project" value="TreeGrafter"/>
</dbReference>
<dbReference type="PANTHER" id="PTHR31121:SF6">
    <property type="entry name" value="ALPHA-1,2 MANNOSYLTRANSFERASE KTR1"/>
    <property type="match status" value="1"/>
</dbReference>
<comment type="similarity">
    <text evidence="1">Belongs to the glycosyltransferase 15 family.</text>
</comment>
<dbReference type="OrthoDB" id="439943at2759"/>
<dbReference type="InterPro" id="IPR002685">
    <property type="entry name" value="Glyco_trans_15"/>
</dbReference>
<dbReference type="GO" id="GO:0005794">
    <property type="term" value="C:Golgi apparatus"/>
    <property type="evidence" value="ECO:0007669"/>
    <property type="project" value="TreeGrafter"/>
</dbReference>
<dbReference type="GO" id="GO:0000026">
    <property type="term" value="F:alpha-1,2-mannosyltransferase activity"/>
    <property type="evidence" value="ECO:0007669"/>
    <property type="project" value="TreeGrafter"/>
</dbReference>
<keyword evidence="4" id="KW-1185">Reference proteome</keyword>
<feature type="non-terminal residue" evidence="3">
    <location>
        <position position="73"/>
    </location>
</feature>
<sequence>MDRWATTKYGVIPREHWSYPDWINVTEADAARAKMEAEKVIYGGSLSYRHMCRFNSGFFFRHELLKDYEFYWR</sequence>
<dbReference type="GO" id="GO:0006487">
    <property type="term" value="P:protein N-linked glycosylation"/>
    <property type="evidence" value="ECO:0007669"/>
    <property type="project" value="TreeGrafter"/>
</dbReference>